<dbReference type="PANTHER" id="PTHR11079:SF179">
    <property type="entry name" value="TRNA(ADENINE(34)) DEAMINASE, CHLOROPLASTIC"/>
    <property type="match status" value="1"/>
</dbReference>
<dbReference type="KEGG" id="cdes:C0J27_04600"/>
<dbReference type="AlphaFoldDB" id="A0A345ZCG7"/>
<evidence type="ECO:0000313" key="5">
    <source>
        <dbReference type="Proteomes" id="UP000254834"/>
    </source>
</evidence>
<dbReference type="GO" id="GO:0052717">
    <property type="term" value="F:tRNA-specific adenosine-34 deaminase activity"/>
    <property type="evidence" value="ECO:0007669"/>
    <property type="project" value="UniProtKB-EC"/>
</dbReference>
<dbReference type="OrthoDB" id="9802676at2"/>
<evidence type="ECO:0000259" key="3">
    <source>
        <dbReference type="PROSITE" id="PS51747"/>
    </source>
</evidence>
<dbReference type="PANTHER" id="PTHR11079">
    <property type="entry name" value="CYTOSINE DEAMINASE FAMILY MEMBER"/>
    <property type="match status" value="1"/>
</dbReference>
<reference evidence="4 5" key="1">
    <citation type="submission" date="2017-12" db="EMBL/GenBank/DDBJ databases">
        <title>Chromulinavorax destructans is a abundant pathogen of dominant heterotrophic picoflagllates.</title>
        <authorList>
            <person name="Deeg C.M."/>
            <person name="Zimmer M."/>
            <person name="Suttle C.A."/>
        </authorList>
    </citation>
    <scope>NUCLEOTIDE SEQUENCE [LARGE SCALE GENOMIC DNA]</scope>
    <source>
        <strain evidence="4 5">SeV1</strain>
    </source>
</reference>
<feature type="domain" description="CMP/dCMP-type deaminase" evidence="3">
    <location>
        <begin position="15"/>
        <end position="136"/>
    </location>
</feature>
<protein>
    <recommendedName>
        <fullName evidence="3">CMP/dCMP-type deaminase domain-containing protein</fullName>
    </recommendedName>
</protein>
<dbReference type="CDD" id="cd01285">
    <property type="entry name" value="nucleoside_deaminase"/>
    <property type="match status" value="1"/>
</dbReference>
<dbReference type="InterPro" id="IPR002125">
    <property type="entry name" value="CMP_dCMP_dom"/>
</dbReference>
<dbReference type="PROSITE" id="PS51747">
    <property type="entry name" value="CYT_DCMP_DEAMINASES_2"/>
    <property type="match status" value="1"/>
</dbReference>
<evidence type="ECO:0000256" key="2">
    <source>
        <dbReference type="ARBA" id="ARBA00022833"/>
    </source>
</evidence>
<accession>A0A345ZCG7</accession>
<proteinExistence type="predicted"/>
<gene>
    <name evidence="4" type="ORF">C0J27_04600</name>
</gene>
<dbReference type="GO" id="GO:0002100">
    <property type="term" value="P:tRNA wobble adenosine to inosine editing"/>
    <property type="evidence" value="ECO:0007669"/>
    <property type="project" value="InterPro"/>
</dbReference>
<name>A0A345ZCG7_9BACT</name>
<sequence>MVKGFFVSDDIKNFKFDDFGMKHALKQAGKAFACDEVPIGAVILNKDGKIIARAYNQVEKKHTQLAHAELQVLHKVTKKLERWRLNDCTLYVTLQPCIMCMGALILSRIGRIVYAANSPLFGCNVDKYEWFGIYKDSLPLIEFQEKMNR</sequence>
<dbReference type="Pfam" id="PF00383">
    <property type="entry name" value="dCMP_cyt_deam_1"/>
    <property type="match status" value="1"/>
</dbReference>
<evidence type="ECO:0000256" key="1">
    <source>
        <dbReference type="ARBA" id="ARBA00022723"/>
    </source>
</evidence>
<dbReference type="Proteomes" id="UP000254834">
    <property type="component" value="Chromosome"/>
</dbReference>
<organism evidence="4 5">
    <name type="scientific">Candidatus Chromulinivorax destructor</name>
    <dbReference type="NCBI Taxonomy" id="2066483"/>
    <lineage>
        <taxon>Bacteria</taxon>
        <taxon>Candidatus Babelota</taxon>
        <taxon>Candidatus Babeliae</taxon>
        <taxon>Candidatus Babeliales</taxon>
        <taxon>Candidatus Chromulinivoraceae</taxon>
        <taxon>Candidatus Chromulinivorax</taxon>
    </lineage>
</organism>
<dbReference type="InterPro" id="IPR016193">
    <property type="entry name" value="Cytidine_deaminase-like"/>
</dbReference>
<dbReference type="InterPro" id="IPR016192">
    <property type="entry name" value="APOBEC/CMP_deaminase_Zn-bd"/>
</dbReference>
<dbReference type="SUPFAM" id="SSF53927">
    <property type="entry name" value="Cytidine deaminase-like"/>
    <property type="match status" value="1"/>
</dbReference>
<dbReference type="GO" id="GO:0008270">
    <property type="term" value="F:zinc ion binding"/>
    <property type="evidence" value="ECO:0007669"/>
    <property type="project" value="InterPro"/>
</dbReference>
<dbReference type="Gene3D" id="3.40.140.10">
    <property type="entry name" value="Cytidine Deaminase, domain 2"/>
    <property type="match status" value="1"/>
</dbReference>
<dbReference type="PROSITE" id="PS00903">
    <property type="entry name" value="CYT_DCMP_DEAMINASES_1"/>
    <property type="match status" value="1"/>
</dbReference>
<dbReference type="EMBL" id="CP025544">
    <property type="protein sequence ID" value="AXK60984.1"/>
    <property type="molecule type" value="Genomic_DNA"/>
</dbReference>
<evidence type="ECO:0000313" key="4">
    <source>
        <dbReference type="EMBL" id="AXK60984.1"/>
    </source>
</evidence>
<keyword evidence="2" id="KW-0862">Zinc</keyword>
<keyword evidence="1" id="KW-0479">Metal-binding</keyword>
<keyword evidence="5" id="KW-1185">Reference proteome</keyword>